<sequence length="80" mass="8965">MSQGGPTSWRQALNNELQRPGVNKAVEYRCTADGPLHQQLWTAIAYIDGEEYGIGERLLSKDGAKEQAAKSAYLRYMKPH</sequence>
<feature type="domain" description="DRBM" evidence="1">
    <location>
        <begin position="12"/>
        <end position="74"/>
    </location>
</feature>
<dbReference type="CDD" id="cd00048">
    <property type="entry name" value="DSRM_SF"/>
    <property type="match status" value="1"/>
</dbReference>
<evidence type="ECO:0000313" key="2">
    <source>
        <dbReference type="EMBL" id="CCA68992.1"/>
    </source>
</evidence>
<evidence type="ECO:0000313" key="3">
    <source>
        <dbReference type="Proteomes" id="UP000007148"/>
    </source>
</evidence>
<comment type="caution">
    <text evidence="2">The sequence shown here is derived from an EMBL/GenBank/DDBJ whole genome shotgun (WGS) entry which is preliminary data.</text>
</comment>
<reference evidence="2 3" key="1">
    <citation type="journal article" date="2011" name="PLoS Pathog.">
        <title>Endophytic Life Strategies Decoded by Genome and Transcriptome Analyses of the Mutualistic Root Symbiont Piriformospora indica.</title>
        <authorList>
            <person name="Zuccaro A."/>
            <person name="Lahrmann U."/>
            <person name="Guldener U."/>
            <person name="Langen G."/>
            <person name="Pfiffi S."/>
            <person name="Biedenkopf D."/>
            <person name="Wong P."/>
            <person name="Samans B."/>
            <person name="Grimm C."/>
            <person name="Basiewicz M."/>
            <person name="Murat C."/>
            <person name="Martin F."/>
            <person name="Kogel K.H."/>
        </authorList>
    </citation>
    <scope>NUCLEOTIDE SEQUENCE [LARGE SCALE GENOMIC DNA]</scope>
    <source>
        <strain evidence="2 3">DSM 11827</strain>
    </source>
</reference>
<proteinExistence type="predicted"/>
<dbReference type="Pfam" id="PF00035">
    <property type="entry name" value="dsrm"/>
    <property type="match status" value="1"/>
</dbReference>
<keyword evidence="3" id="KW-1185">Reference proteome</keyword>
<gene>
    <name evidence="2" type="ORF">PIIN_02852</name>
</gene>
<dbReference type="AlphaFoldDB" id="G4TCD8"/>
<dbReference type="OrthoDB" id="112668at2759"/>
<dbReference type="InParanoid" id="G4TCD8"/>
<dbReference type="Proteomes" id="UP000007148">
    <property type="component" value="Unassembled WGS sequence"/>
</dbReference>
<dbReference type="InterPro" id="IPR014720">
    <property type="entry name" value="dsRBD_dom"/>
</dbReference>
<evidence type="ECO:0000259" key="1">
    <source>
        <dbReference type="Pfam" id="PF00035"/>
    </source>
</evidence>
<dbReference type="SUPFAM" id="SSF54768">
    <property type="entry name" value="dsRNA-binding domain-like"/>
    <property type="match status" value="1"/>
</dbReference>
<accession>G4TCD8</accession>
<organism evidence="2 3">
    <name type="scientific">Serendipita indica (strain DSM 11827)</name>
    <name type="common">Root endophyte fungus</name>
    <name type="synonym">Piriformospora indica</name>
    <dbReference type="NCBI Taxonomy" id="1109443"/>
    <lineage>
        <taxon>Eukaryota</taxon>
        <taxon>Fungi</taxon>
        <taxon>Dikarya</taxon>
        <taxon>Basidiomycota</taxon>
        <taxon>Agaricomycotina</taxon>
        <taxon>Agaricomycetes</taxon>
        <taxon>Sebacinales</taxon>
        <taxon>Serendipitaceae</taxon>
        <taxon>Serendipita</taxon>
    </lineage>
</organism>
<dbReference type="EMBL" id="CAFZ01000044">
    <property type="protein sequence ID" value="CCA68992.1"/>
    <property type="molecule type" value="Genomic_DNA"/>
</dbReference>
<dbReference type="Gene3D" id="3.30.160.20">
    <property type="match status" value="1"/>
</dbReference>
<dbReference type="HOGENOM" id="CLU_172700_2_0_1"/>
<protein>
    <recommendedName>
        <fullName evidence="1">DRBM domain-containing protein</fullName>
    </recommendedName>
</protein>
<name>G4TCD8_SERID</name>